<evidence type="ECO:0000313" key="1">
    <source>
        <dbReference type="EMBL" id="GBP85365.1"/>
    </source>
</evidence>
<evidence type="ECO:0000313" key="2">
    <source>
        <dbReference type="Proteomes" id="UP000299102"/>
    </source>
</evidence>
<protein>
    <submittedName>
        <fullName evidence="1">Uncharacterized protein</fullName>
    </submittedName>
</protein>
<organism evidence="1 2">
    <name type="scientific">Eumeta variegata</name>
    <name type="common">Bagworm moth</name>
    <name type="synonym">Eumeta japonica</name>
    <dbReference type="NCBI Taxonomy" id="151549"/>
    <lineage>
        <taxon>Eukaryota</taxon>
        <taxon>Metazoa</taxon>
        <taxon>Ecdysozoa</taxon>
        <taxon>Arthropoda</taxon>
        <taxon>Hexapoda</taxon>
        <taxon>Insecta</taxon>
        <taxon>Pterygota</taxon>
        <taxon>Neoptera</taxon>
        <taxon>Endopterygota</taxon>
        <taxon>Lepidoptera</taxon>
        <taxon>Glossata</taxon>
        <taxon>Ditrysia</taxon>
        <taxon>Tineoidea</taxon>
        <taxon>Psychidae</taxon>
        <taxon>Oiketicinae</taxon>
        <taxon>Eumeta</taxon>
    </lineage>
</organism>
<accession>A0A4C1ZFP0</accession>
<proteinExistence type="predicted"/>
<reference evidence="1 2" key="1">
    <citation type="journal article" date="2019" name="Commun. Biol.">
        <title>The bagworm genome reveals a unique fibroin gene that provides high tensile strength.</title>
        <authorList>
            <person name="Kono N."/>
            <person name="Nakamura H."/>
            <person name="Ohtoshi R."/>
            <person name="Tomita M."/>
            <person name="Numata K."/>
            <person name="Arakawa K."/>
        </authorList>
    </citation>
    <scope>NUCLEOTIDE SEQUENCE [LARGE SCALE GENOMIC DNA]</scope>
</reference>
<sequence length="154" mass="16927">MSGLKLFAEPLARTSYCSFRVTLRGDPSRRQASPRQQSSLPCAYRCFISKGVGEESEKRTDSEWGLSTALVINATRTSATNGLVCIPMHAAIGSVRLKSKTHWSICPWTEANRISSGAVRSVGRRVTAVLSETDGGIEIEMTTTRCETRIKFKI</sequence>
<name>A0A4C1ZFP0_EUMVA</name>
<keyword evidence="2" id="KW-1185">Reference proteome</keyword>
<gene>
    <name evidence="1" type="ORF">EVAR_90658_1</name>
</gene>
<dbReference type="Proteomes" id="UP000299102">
    <property type="component" value="Unassembled WGS sequence"/>
</dbReference>
<dbReference type="EMBL" id="BGZK01001732">
    <property type="protein sequence ID" value="GBP85365.1"/>
    <property type="molecule type" value="Genomic_DNA"/>
</dbReference>
<comment type="caution">
    <text evidence="1">The sequence shown here is derived from an EMBL/GenBank/DDBJ whole genome shotgun (WGS) entry which is preliminary data.</text>
</comment>
<dbReference type="AlphaFoldDB" id="A0A4C1ZFP0"/>